<name>A0A316UZS8_9BASI</name>
<evidence type="ECO:0000313" key="2">
    <source>
        <dbReference type="EMBL" id="PWN30796.1"/>
    </source>
</evidence>
<dbReference type="RefSeq" id="XP_025365408.1">
    <property type="nucleotide sequence ID" value="XM_025507602.1"/>
</dbReference>
<feature type="compositionally biased region" description="Basic and acidic residues" evidence="1">
    <location>
        <begin position="66"/>
        <end position="76"/>
    </location>
</feature>
<feature type="compositionally biased region" description="Basic residues" evidence="1">
    <location>
        <begin position="55"/>
        <end position="65"/>
    </location>
</feature>
<accession>A0A316UZS8</accession>
<dbReference type="Proteomes" id="UP000245884">
    <property type="component" value="Unassembled WGS sequence"/>
</dbReference>
<sequence>MSGSMSTLSAHLSRFPWRGGCPLQTWRVPLCLASVPQTRGVAADAPARRAAGSKSRPRRSKGSKGRGREILTRDEAISMGSVTNEEGKEEKAAAAEEGYRAAERETDRLADVVRITRNTRDGASSSAQSRAISLDEGGLSVKEWPIRR</sequence>
<organism evidence="2 3">
    <name type="scientific">Jaminaea rosea</name>
    <dbReference type="NCBI Taxonomy" id="1569628"/>
    <lineage>
        <taxon>Eukaryota</taxon>
        <taxon>Fungi</taxon>
        <taxon>Dikarya</taxon>
        <taxon>Basidiomycota</taxon>
        <taxon>Ustilaginomycotina</taxon>
        <taxon>Exobasidiomycetes</taxon>
        <taxon>Microstromatales</taxon>
        <taxon>Microstromatales incertae sedis</taxon>
        <taxon>Jaminaea</taxon>
    </lineage>
</organism>
<feature type="region of interest" description="Disordered" evidence="1">
    <location>
        <begin position="37"/>
        <end position="102"/>
    </location>
</feature>
<feature type="compositionally biased region" description="Low complexity" evidence="1">
    <location>
        <begin position="42"/>
        <end position="54"/>
    </location>
</feature>
<feature type="compositionally biased region" description="Basic and acidic residues" evidence="1">
    <location>
        <begin position="85"/>
        <end position="102"/>
    </location>
</feature>
<keyword evidence="3" id="KW-1185">Reference proteome</keyword>
<dbReference type="AlphaFoldDB" id="A0A316UZS8"/>
<protein>
    <submittedName>
        <fullName evidence="2">Uncharacterized protein</fullName>
    </submittedName>
</protein>
<reference evidence="2 3" key="1">
    <citation type="journal article" date="2018" name="Mol. Biol. Evol.">
        <title>Broad Genomic Sampling Reveals a Smut Pathogenic Ancestry of the Fungal Clade Ustilaginomycotina.</title>
        <authorList>
            <person name="Kijpornyongpan T."/>
            <person name="Mondo S.J."/>
            <person name="Barry K."/>
            <person name="Sandor L."/>
            <person name="Lee J."/>
            <person name="Lipzen A."/>
            <person name="Pangilinan J."/>
            <person name="LaButti K."/>
            <person name="Hainaut M."/>
            <person name="Henrissat B."/>
            <person name="Grigoriev I.V."/>
            <person name="Spatafora J.W."/>
            <person name="Aime M.C."/>
        </authorList>
    </citation>
    <scope>NUCLEOTIDE SEQUENCE [LARGE SCALE GENOMIC DNA]</scope>
    <source>
        <strain evidence="2 3">MCA 5214</strain>
    </source>
</reference>
<proteinExistence type="predicted"/>
<evidence type="ECO:0000256" key="1">
    <source>
        <dbReference type="SAM" id="MobiDB-lite"/>
    </source>
</evidence>
<dbReference type="GeneID" id="37029425"/>
<dbReference type="EMBL" id="KZ819662">
    <property type="protein sequence ID" value="PWN30796.1"/>
    <property type="molecule type" value="Genomic_DNA"/>
</dbReference>
<gene>
    <name evidence="2" type="ORF">BDZ90DRAFT_24760</name>
</gene>
<evidence type="ECO:0000313" key="3">
    <source>
        <dbReference type="Proteomes" id="UP000245884"/>
    </source>
</evidence>